<dbReference type="InterPro" id="IPR002048">
    <property type="entry name" value="EF_hand_dom"/>
</dbReference>
<proteinExistence type="inferred from homology"/>
<name>A0A9J6F7X0_RHIMP</name>
<keyword evidence="3 6" id="KW-0378">Hydrolase</keyword>
<dbReference type="GO" id="GO:0005509">
    <property type="term" value="F:calcium ion binding"/>
    <property type="evidence" value="ECO:0007669"/>
    <property type="project" value="InterPro"/>
</dbReference>
<dbReference type="SUPFAM" id="SSF54001">
    <property type="entry name" value="Cysteine proteinases"/>
    <property type="match status" value="1"/>
</dbReference>
<dbReference type="PROSITE" id="PS50222">
    <property type="entry name" value="EF_HAND_2"/>
    <property type="match status" value="1"/>
</dbReference>
<dbReference type="SMART" id="SM00720">
    <property type="entry name" value="calpain_III"/>
    <property type="match status" value="1"/>
</dbReference>
<dbReference type="Gene3D" id="1.10.238.10">
    <property type="entry name" value="EF-hand"/>
    <property type="match status" value="1"/>
</dbReference>
<dbReference type="SMART" id="SM00230">
    <property type="entry name" value="CysPc"/>
    <property type="match status" value="1"/>
</dbReference>
<dbReference type="PRINTS" id="PR00704">
    <property type="entry name" value="CALPAIN"/>
</dbReference>
<dbReference type="Proteomes" id="UP000821866">
    <property type="component" value="Chromosome 1"/>
</dbReference>
<dbReference type="InterPro" id="IPR022684">
    <property type="entry name" value="Calpain_cysteine_protease"/>
</dbReference>
<keyword evidence="4 6" id="KW-0788">Thiol protease</keyword>
<sequence>MEGSAWASSTTATADRPPFKQRFSSIYGIGGRPHHIPCDDVIGDHTAAGTTVAPRVFGERFSGTKTRSGEPQDYEVLLKECLKRQELFEDHEFPCVRETAWGTTKPQFRIVWKRPWEICENPAFLNESFSRFDVEQGGLGNCWVLASMATLTLHKDLFKNVVPEGQSFEKDKYAGIFHFRLWKANRWIDVVIDDRLPCRKDENKLAFVSSSASNEFWSALLEKAYAKLHGGYAALVGGSGNEALGTFTGGLTEQLILEHPPKNMFQIIQKALARKSLITCSIVESERGKKGLQAFHEYSVTGAAQVSVDGREKRIVRIRNPWGSGEWKGAWSDKSRKWANVSEEKRQELGLVVKDDGEFWISEEDFLKYFQMIDFCHIDPGSAVGEIKESGQEKTWEVAKFEGSWIPGTTAGGADEKNEKFATNPQYMITLHEPDDEDEDGECTVIVALLQKNRRVFQVHDDMWLDIGFVLYEIEDPDNCPAPLTIEYMADYRQVGQSKHLSPSRENTTRFRLLPGTFCIIPLTAEADKAGDFLLRIYTEKKCQCREHDEAPAIISKPIEVIVTCYTCTPQGKEKDDGKENHEKATGDEATNEVDGDEKDGEDESWMQLLLLSRCSFCFLNILSLISDGGPLDFSLDICRSMVALIDDDYTGTLTLEEFALLYKHIQTWKEAFQSYDKGSTGYLSTYALRNALRSAGYSVNQHVLKALVLRYGHDRKISLTDFIGCAVKLMCMIDIYEAWDPENENEVVVSRNEWLKFTMYC</sequence>
<dbReference type="Gene3D" id="2.60.120.380">
    <property type="match status" value="1"/>
</dbReference>
<dbReference type="PANTHER" id="PTHR10183:SF433">
    <property type="entry name" value="CALPAIN-A-RELATED"/>
    <property type="match status" value="1"/>
</dbReference>
<evidence type="ECO:0000259" key="9">
    <source>
        <dbReference type="PROSITE" id="PS50222"/>
    </source>
</evidence>
<feature type="compositionally biased region" description="Acidic residues" evidence="7">
    <location>
        <begin position="590"/>
        <end position="600"/>
    </location>
</feature>
<keyword evidence="2 6" id="KW-0645">Protease</keyword>
<evidence type="ECO:0000256" key="2">
    <source>
        <dbReference type="ARBA" id="ARBA00022670"/>
    </source>
</evidence>
<dbReference type="CDD" id="cd00044">
    <property type="entry name" value="CysPc"/>
    <property type="match status" value="1"/>
</dbReference>
<dbReference type="Pfam" id="PF00648">
    <property type="entry name" value="Peptidase_C2"/>
    <property type="match status" value="1"/>
</dbReference>
<evidence type="ECO:0000256" key="1">
    <source>
        <dbReference type="ARBA" id="ARBA00007623"/>
    </source>
</evidence>
<protein>
    <submittedName>
        <fullName evidence="10">Uncharacterized protein</fullName>
    </submittedName>
</protein>
<accession>A0A9J6F7X0</accession>
<dbReference type="Gene3D" id="3.90.70.10">
    <property type="entry name" value="Cysteine proteinases"/>
    <property type="match status" value="1"/>
</dbReference>
<dbReference type="PANTHER" id="PTHR10183">
    <property type="entry name" value="CALPAIN"/>
    <property type="match status" value="1"/>
</dbReference>
<dbReference type="VEuPathDB" id="VectorBase:LOC119161404"/>
<dbReference type="FunFam" id="3.90.70.10:FF:000001">
    <property type="entry name" value="Calpain-1 catalytic subunit"/>
    <property type="match status" value="1"/>
</dbReference>
<feature type="domain" description="Calpain catalytic" evidence="8">
    <location>
        <begin position="87"/>
        <end position="379"/>
    </location>
</feature>
<dbReference type="InterPro" id="IPR022682">
    <property type="entry name" value="Calpain_domain_III"/>
</dbReference>
<gene>
    <name evidence="10" type="ORF">HPB51_021367</name>
</gene>
<dbReference type="FunFam" id="2.60.120.380:FF:000011">
    <property type="entry name" value="Calpain 12"/>
    <property type="match status" value="1"/>
</dbReference>
<dbReference type="InterPro" id="IPR038765">
    <property type="entry name" value="Papain-like_cys_pep_sf"/>
</dbReference>
<dbReference type="SUPFAM" id="SSF49758">
    <property type="entry name" value="Calpain large subunit, middle domain (domain III)"/>
    <property type="match status" value="1"/>
</dbReference>
<keyword evidence="11" id="KW-1185">Reference proteome</keyword>
<reference evidence="10" key="1">
    <citation type="journal article" date="2020" name="Cell">
        <title>Large-Scale Comparative Analyses of Tick Genomes Elucidate Their Genetic Diversity and Vector Capacities.</title>
        <authorList>
            <consortium name="Tick Genome and Microbiome Consortium (TIGMIC)"/>
            <person name="Jia N."/>
            <person name="Wang J."/>
            <person name="Shi W."/>
            <person name="Du L."/>
            <person name="Sun Y."/>
            <person name="Zhan W."/>
            <person name="Jiang J.F."/>
            <person name="Wang Q."/>
            <person name="Zhang B."/>
            <person name="Ji P."/>
            <person name="Bell-Sakyi L."/>
            <person name="Cui X.M."/>
            <person name="Yuan T.T."/>
            <person name="Jiang B.G."/>
            <person name="Yang W.F."/>
            <person name="Lam T.T."/>
            <person name="Chang Q.C."/>
            <person name="Ding S.J."/>
            <person name="Wang X.J."/>
            <person name="Zhu J.G."/>
            <person name="Ruan X.D."/>
            <person name="Zhao L."/>
            <person name="Wei J.T."/>
            <person name="Ye R.Z."/>
            <person name="Que T.C."/>
            <person name="Du C.H."/>
            <person name="Zhou Y.H."/>
            <person name="Cheng J.X."/>
            <person name="Dai P.F."/>
            <person name="Guo W.B."/>
            <person name="Han X.H."/>
            <person name="Huang E.J."/>
            <person name="Li L.F."/>
            <person name="Wei W."/>
            <person name="Gao Y.C."/>
            <person name="Liu J.Z."/>
            <person name="Shao H.Z."/>
            <person name="Wang X."/>
            <person name="Wang C.C."/>
            <person name="Yang T.C."/>
            <person name="Huo Q.B."/>
            <person name="Li W."/>
            <person name="Chen H.Y."/>
            <person name="Chen S.E."/>
            <person name="Zhou L.G."/>
            <person name="Ni X.B."/>
            <person name="Tian J.H."/>
            <person name="Sheng Y."/>
            <person name="Liu T."/>
            <person name="Pan Y.S."/>
            <person name="Xia L.Y."/>
            <person name="Li J."/>
            <person name="Zhao F."/>
            <person name="Cao W.C."/>
        </authorList>
    </citation>
    <scope>NUCLEOTIDE SEQUENCE</scope>
    <source>
        <strain evidence="10">Rmic-2018</strain>
    </source>
</reference>
<evidence type="ECO:0000256" key="4">
    <source>
        <dbReference type="ARBA" id="ARBA00022807"/>
    </source>
</evidence>
<feature type="active site" evidence="5 6">
    <location>
        <position position="142"/>
    </location>
</feature>
<feature type="domain" description="EF-hand" evidence="9">
    <location>
        <begin position="664"/>
        <end position="699"/>
    </location>
</feature>
<feature type="region of interest" description="Disordered" evidence="7">
    <location>
        <begin position="572"/>
        <end position="600"/>
    </location>
</feature>
<evidence type="ECO:0000313" key="11">
    <source>
        <dbReference type="Proteomes" id="UP000821866"/>
    </source>
</evidence>
<evidence type="ECO:0000256" key="5">
    <source>
        <dbReference type="PIRSR" id="PIRSR622684-1"/>
    </source>
</evidence>
<dbReference type="AlphaFoldDB" id="A0A9J6F7X0"/>
<dbReference type="GO" id="GO:0004198">
    <property type="term" value="F:calcium-dependent cysteine-type endopeptidase activity"/>
    <property type="evidence" value="ECO:0007669"/>
    <property type="project" value="InterPro"/>
</dbReference>
<dbReference type="InterPro" id="IPR036213">
    <property type="entry name" value="Calpain_III_sf"/>
</dbReference>
<organism evidence="10 11">
    <name type="scientific">Rhipicephalus microplus</name>
    <name type="common">Cattle tick</name>
    <name type="synonym">Boophilus microplus</name>
    <dbReference type="NCBI Taxonomy" id="6941"/>
    <lineage>
        <taxon>Eukaryota</taxon>
        <taxon>Metazoa</taxon>
        <taxon>Ecdysozoa</taxon>
        <taxon>Arthropoda</taxon>
        <taxon>Chelicerata</taxon>
        <taxon>Arachnida</taxon>
        <taxon>Acari</taxon>
        <taxon>Parasitiformes</taxon>
        <taxon>Ixodida</taxon>
        <taxon>Ixodoidea</taxon>
        <taxon>Ixodidae</taxon>
        <taxon>Rhipicephalinae</taxon>
        <taxon>Rhipicephalus</taxon>
        <taxon>Boophilus</taxon>
    </lineage>
</organism>
<dbReference type="Pfam" id="PF01067">
    <property type="entry name" value="Calpain_III"/>
    <property type="match status" value="1"/>
</dbReference>
<dbReference type="InterPro" id="IPR011992">
    <property type="entry name" value="EF-hand-dom_pair"/>
</dbReference>
<feature type="active site" evidence="5 6">
    <location>
        <position position="296"/>
    </location>
</feature>
<evidence type="ECO:0000256" key="6">
    <source>
        <dbReference type="PROSITE-ProRule" id="PRU00239"/>
    </source>
</evidence>
<evidence type="ECO:0000256" key="7">
    <source>
        <dbReference type="SAM" id="MobiDB-lite"/>
    </source>
</evidence>
<reference evidence="10" key="2">
    <citation type="submission" date="2021-09" db="EMBL/GenBank/DDBJ databases">
        <authorList>
            <person name="Jia N."/>
            <person name="Wang J."/>
            <person name="Shi W."/>
            <person name="Du L."/>
            <person name="Sun Y."/>
            <person name="Zhan W."/>
            <person name="Jiang J."/>
            <person name="Wang Q."/>
            <person name="Zhang B."/>
            <person name="Ji P."/>
            <person name="Sakyi L.B."/>
            <person name="Cui X."/>
            <person name="Yuan T."/>
            <person name="Jiang B."/>
            <person name="Yang W."/>
            <person name="Lam T.T.-Y."/>
            <person name="Chang Q."/>
            <person name="Ding S."/>
            <person name="Wang X."/>
            <person name="Zhu J."/>
            <person name="Ruan X."/>
            <person name="Zhao L."/>
            <person name="Wei J."/>
            <person name="Que T."/>
            <person name="Du C."/>
            <person name="Cheng J."/>
            <person name="Dai P."/>
            <person name="Han X."/>
            <person name="Huang E."/>
            <person name="Gao Y."/>
            <person name="Liu J."/>
            <person name="Shao H."/>
            <person name="Ye R."/>
            <person name="Li L."/>
            <person name="Wei W."/>
            <person name="Wang X."/>
            <person name="Wang C."/>
            <person name="Huo Q."/>
            <person name="Li W."/>
            <person name="Guo W."/>
            <person name="Chen H."/>
            <person name="Chen S."/>
            <person name="Zhou L."/>
            <person name="Zhou L."/>
            <person name="Ni X."/>
            <person name="Tian J."/>
            <person name="Zhou Y."/>
            <person name="Sheng Y."/>
            <person name="Liu T."/>
            <person name="Pan Y."/>
            <person name="Xia L."/>
            <person name="Li J."/>
            <person name="Zhao F."/>
            <person name="Cao W."/>
        </authorList>
    </citation>
    <scope>NUCLEOTIDE SEQUENCE</scope>
    <source>
        <strain evidence="10">Rmic-2018</strain>
        <tissue evidence="10">Larvae</tissue>
    </source>
</reference>
<dbReference type="GO" id="GO:0006508">
    <property type="term" value="P:proteolysis"/>
    <property type="evidence" value="ECO:0007669"/>
    <property type="project" value="UniProtKB-KW"/>
</dbReference>
<dbReference type="InterPro" id="IPR022683">
    <property type="entry name" value="Calpain_III"/>
</dbReference>
<comment type="similarity">
    <text evidence="1">Belongs to the peptidase C2 family.</text>
</comment>
<dbReference type="InterPro" id="IPR001300">
    <property type="entry name" value="Peptidase_C2_calpain_cat"/>
</dbReference>
<dbReference type="PROSITE" id="PS50203">
    <property type="entry name" value="CALPAIN_CAT"/>
    <property type="match status" value="1"/>
</dbReference>
<comment type="caution">
    <text evidence="10">The sequence shown here is derived from an EMBL/GenBank/DDBJ whole genome shotgun (WGS) entry which is preliminary data.</text>
</comment>
<dbReference type="GO" id="GO:0005737">
    <property type="term" value="C:cytoplasm"/>
    <property type="evidence" value="ECO:0007669"/>
    <property type="project" value="TreeGrafter"/>
</dbReference>
<dbReference type="SUPFAM" id="SSF47473">
    <property type="entry name" value="EF-hand"/>
    <property type="match status" value="1"/>
</dbReference>
<evidence type="ECO:0000259" key="8">
    <source>
        <dbReference type="PROSITE" id="PS50203"/>
    </source>
</evidence>
<dbReference type="PROSITE" id="PS00139">
    <property type="entry name" value="THIOL_PROTEASE_CYS"/>
    <property type="match status" value="1"/>
</dbReference>
<evidence type="ECO:0000256" key="3">
    <source>
        <dbReference type="ARBA" id="ARBA00022801"/>
    </source>
</evidence>
<feature type="compositionally biased region" description="Basic and acidic residues" evidence="7">
    <location>
        <begin position="572"/>
        <end position="587"/>
    </location>
</feature>
<dbReference type="EMBL" id="JABSTU010000001">
    <property type="protein sequence ID" value="KAH8042283.1"/>
    <property type="molecule type" value="Genomic_DNA"/>
</dbReference>
<feature type="active site" evidence="5 6">
    <location>
        <position position="320"/>
    </location>
</feature>
<evidence type="ECO:0000313" key="10">
    <source>
        <dbReference type="EMBL" id="KAH8042283.1"/>
    </source>
</evidence>
<dbReference type="InterPro" id="IPR000169">
    <property type="entry name" value="Pept_cys_AS"/>
</dbReference>